<accession>A0A7R9KZ15</accession>
<dbReference type="InterPro" id="IPR036179">
    <property type="entry name" value="Ig-like_dom_sf"/>
</dbReference>
<dbReference type="Pfam" id="PF01682">
    <property type="entry name" value="DB"/>
    <property type="match status" value="1"/>
</dbReference>
<organism evidence="2">
    <name type="scientific">Medioppia subpectinata</name>
    <dbReference type="NCBI Taxonomy" id="1979941"/>
    <lineage>
        <taxon>Eukaryota</taxon>
        <taxon>Metazoa</taxon>
        <taxon>Ecdysozoa</taxon>
        <taxon>Arthropoda</taxon>
        <taxon>Chelicerata</taxon>
        <taxon>Arachnida</taxon>
        <taxon>Acari</taxon>
        <taxon>Acariformes</taxon>
        <taxon>Sarcoptiformes</taxon>
        <taxon>Oribatida</taxon>
        <taxon>Brachypylina</taxon>
        <taxon>Oppioidea</taxon>
        <taxon>Oppiidae</taxon>
        <taxon>Medioppia</taxon>
    </lineage>
</organism>
<dbReference type="InterPro" id="IPR037448">
    <property type="entry name" value="Zig-8"/>
</dbReference>
<evidence type="ECO:0000313" key="3">
    <source>
        <dbReference type="Proteomes" id="UP000759131"/>
    </source>
</evidence>
<keyword evidence="3" id="KW-1185">Reference proteome</keyword>
<dbReference type="OrthoDB" id="5843172at2759"/>
<dbReference type="PANTHER" id="PTHR23279">
    <property type="entry name" value="DEFECTIVE PROBOSCIS EXTENSION RESPONSE DPR -RELATED"/>
    <property type="match status" value="1"/>
</dbReference>
<feature type="domain" description="Ig-like" evidence="1">
    <location>
        <begin position="17"/>
        <end position="118"/>
    </location>
</feature>
<dbReference type="SUPFAM" id="SSF48726">
    <property type="entry name" value="Immunoglobulin"/>
    <property type="match status" value="1"/>
</dbReference>
<evidence type="ECO:0000259" key="1">
    <source>
        <dbReference type="PROSITE" id="PS50835"/>
    </source>
</evidence>
<dbReference type="InterPro" id="IPR013783">
    <property type="entry name" value="Ig-like_fold"/>
</dbReference>
<dbReference type="PANTHER" id="PTHR23279:SF36">
    <property type="entry name" value="DEFECTIVE PROBOSCIS EXTENSION RESPONSE 9, ISOFORM A"/>
    <property type="match status" value="1"/>
</dbReference>
<dbReference type="GO" id="GO:0032589">
    <property type="term" value="C:neuron projection membrane"/>
    <property type="evidence" value="ECO:0007669"/>
    <property type="project" value="TreeGrafter"/>
</dbReference>
<dbReference type="EMBL" id="OC864642">
    <property type="protein sequence ID" value="CAD7631846.1"/>
    <property type="molecule type" value="Genomic_DNA"/>
</dbReference>
<protein>
    <recommendedName>
        <fullName evidence="1">Ig-like domain-containing protein</fullName>
    </recommendedName>
</protein>
<dbReference type="CDD" id="cd00063">
    <property type="entry name" value="FN3"/>
    <property type="match status" value="1"/>
</dbReference>
<dbReference type="SMART" id="SM00060">
    <property type="entry name" value="FN3"/>
    <property type="match status" value="1"/>
</dbReference>
<evidence type="ECO:0000313" key="2">
    <source>
        <dbReference type="EMBL" id="CAD7631846.1"/>
    </source>
</evidence>
<dbReference type="SUPFAM" id="SSF49265">
    <property type="entry name" value="Fibronectin type III"/>
    <property type="match status" value="1"/>
</dbReference>
<dbReference type="InterPro" id="IPR036116">
    <property type="entry name" value="FN3_sf"/>
</dbReference>
<dbReference type="AlphaFoldDB" id="A0A7R9KZ15"/>
<dbReference type="Gene3D" id="2.60.40.10">
    <property type="entry name" value="Immunoglobulins"/>
    <property type="match status" value="2"/>
</dbReference>
<dbReference type="GO" id="GO:0050808">
    <property type="term" value="P:synapse organization"/>
    <property type="evidence" value="ECO:0007669"/>
    <property type="project" value="TreeGrafter"/>
</dbReference>
<feature type="non-terminal residue" evidence="2">
    <location>
        <position position="712"/>
    </location>
</feature>
<dbReference type="Proteomes" id="UP000759131">
    <property type="component" value="Unassembled WGS sequence"/>
</dbReference>
<dbReference type="InterPro" id="IPR003961">
    <property type="entry name" value="FN3_dom"/>
</dbReference>
<gene>
    <name evidence="2" type="ORF">OSB1V03_LOCUS12255</name>
</gene>
<name>A0A7R9KZ15_9ACAR</name>
<reference evidence="2" key="1">
    <citation type="submission" date="2020-11" db="EMBL/GenBank/DDBJ databases">
        <authorList>
            <person name="Tran Van P."/>
        </authorList>
    </citation>
    <scope>NUCLEOTIDE SEQUENCE</scope>
</reference>
<sequence length="712" mass="80006">WFWLRRAFGSTSSKRIPNLNETSQEAVLVFAGEEAFVDCKVENLQNYTILFKFMVAGTEPQKSEIISAGNLIITSDPRFSMLHHSEHDVWVLNIKNTKTTDSGIYVCETNSTPKQQIARLLSVIDTDSRSARNQIARLLSVIDTDSSDSNDKTDAILSDVNHNYTECCIEEEVPEMCHSFCLMSGIVNNDIPHQTVRSCLQHLPSITKCLNGGRNNLMCCKRQNIPKPCEGVCVGNFTLSTVSDHYTCMDYAAPVLACIAEGIETLPPQPQDVFVESVSTTELKVKWFKTENSKDAKTDSYLINVKWFKTENSKDAKTDSYLINVTQLHTFDDLVDNKKLNNLNIKDNSRPINNTQMSYKVNASLSEYTIKDLKQFTMYEIQMSAVNKFGDSLPTDPIRALTLAPESDTQKIPKSTKTDPKLPNIRKCCENNGVVLDRCLNTLCDPTQADTASLSDLMICAPWANVTFKCMSMETTEEGFTDHSNCCEQRAVNPITINTTPTVMPNNTSGFQTIRLSRAVNPITINTTPTVMPNNTFNNLLPNDVECTEEPLRDTTSGSVKTLRPFWSSNQGFSVWFLIRSREPIGLWTKICFFSGAVHPILTVLSSMNCSTRTLMGGPGSRALPSWKHDMISREDDRIHSEDPHTSEDIHWALGVCGNTAELIRVSLQGHTSEWATIYYKRDIHFPKLCRRVERCLRSVLYLGLDCRQPLA</sequence>
<proteinExistence type="predicted"/>
<dbReference type="Pfam" id="PF00041">
    <property type="entry name" value="fn3"/>
    <property type="match status" value="1"/>
</dbReference>
<dbReference type="PROSITE" id="PS50835">
    <property type="entry name" value="IG_LIKE"/>
    <property type="match status" value="1"/>
</dbReference>
<dbReference type="EMBL" id="CAJPIZ010010067">
    <property type="protein sequence ID" value="CAG2112276.1"/>
    <property type="molecule type" value="Genomic_DNA"/>
</dbReference>
<dbReference type="InterPro" id="IPR002602">
    <property type="entry name" value="DB"/>
</dbReference>
<dbReference type="InterPro" id="IPR007110">
    <property type="entry name" value="Ig-like_dom"/>
</dbReference>